<gene>
    <name evidence="1" type="ORF">LCGC14_1390970</name>
</gene>
<sequence length="74" mass="8368">MLDRTVQINESVKLASSLSMDCDEARMARTIKALASLIAESGNHDYGDFRRTCSEVVRQCKVIERCATNLLLRY</sequence>
<accession>A0A0F9K009</accession>
<protein>
    <submittedName>
        <fullName evidence="1">Uncharacterized protein</fullName>
    </submittedName>
</protein>
<reference evidence="1" key="1">
    <citation type="journal article" date="2015" name="Nature">
        <title>Complex archaea that bridge the gap between prokaryotes and eukaryotes.</title>
        <authorList>
            <person name="Spang A."/>
            <person name="Saw J.H."/>
            <person name="Jorgensen S.L."/>
            <person name="Zaremba-Niedzwiedzka K."/>
            <person name="Martijn J."/>
            <person name="Lind A.E."/>
            <person name="van Eijk R."/>
            <person name="Schleper C."/>
            <person name="Guy L."/>
            <person name="Ettema T.J."/>
        </authorList>
    </citation>
    <scope>NUCLEOTIDE SEQUENCE</scope>
</reference>
<comment type="caution">
    <text evidence="1">The sequence shown here is derived from an EMBL/GenBank/DDBJ whole genome shotgun (WGS) entry which is preliminary data.</text>
</comment>
<name>A0A0F9K009_9ZZZZ</name>
<organism evidence="1">
    <name type="scientific">marine sediment metagenome</name>
    <dbReference type="NCBI Taxonomy" id="412755"/>
    <lineage>
        <taxon>unclassified sequences</taxon>
        <taxon>metagenomes</taxon>
        <taxon>ecological metagenomes</taxon>
    </lineage>
</organism>
<dbReference type="AlphaFoldDB" id="A0A0F9K009"/>
<proteinExistence type="predicted"/>
<dbReference type="EMBL" id="LAZR01008988">
    <property type="protein sequence ID" value="KKM75374.1"/>
    <property type="molecule type" value="Genomic_DNA"/>
</dbReference>
<evidence type="ECO:0000313" key="1">
    <source>
        <dbReference type="EMBL" id="KKM75374.1"/>
    </source>
</evidence>